<dbReference type="InterPro" id="IPR036286">
    <property type="entry name" value="LexA/Signal_pep-like_sf"/>
</dbReference>
<dbReference type="InterPro" id="IPR006197">
    <property type="entry name" value="Peptidase_S24_LexA"/>
</dbReference>
<evidence type="ECO:0000256" key="8">
    <source>
        <dbReference type="ARBA" id="ARBA00023015"/>
    </source>
</evidence>
<dbReference type="PRINTS" id="PR00726">
    <property type="entry name" value="LEXASERPTASE"/>
</dbReference>
<keyword evidence="5 13" id="KW-0227">DNA damage</keyword>
<dbReference type="GO" id="GO:0003677">
    <property type="term" value="F:DNA binding"/>
    <property type="evidence" value="ECO:0007669"/>
    <property type="project" value="UniProtKB-UniRule"/>
</dbReference>
<evidence type="ECO:0000256" key="2">
    <source>
        <dbReference type="ARBA" id="ARBA00011738"/>
    </source>
</evidence>
<comment type="function">
    <text evidence="13">Represses a number of genes involved in the response to DNA damage (SOS response), including recA and lexA. In the presence of single-stranded DNA, RecA interacts with LexA causing an autocatalytic cleavage which disrupts the DNA-binding part of LexA, leading to derepression of the SOS regulon and eventually DNA repair.</text>
</comment>
<dbReference type="Proteomes" id="UP000540506">
    <property type="component" value="Unassembled WGS sequence"/>
</dbReference>
<dbReference type="GO" id="GO:0006508">
    <property type="term" value="P:proteolysis"/>
    <property type="evidence" value="ECO:0007669"/>
    <property type="project" value="InterPro"/>
</dbReference>
<feature type="region of interest" description="Disordered" evidence="15">
    <location>
        <begin position="1"/>
        <end position="113"/>
    </location>
</feature>
<feature type="active site" description="For autocatalytic cleavage activity" evidence="13">
    <location>
        <position position="283"/>
    </location>
</feature>
<keyword evidence="9 13" id="KW-0238">DNA-binding</keyword>
<dbReference type="FunFam" id="1.10.10.10:FF:000009">
    <property type="entry name" value="LexA repressor"/>
    <property type="match status" value="1"/>
</dbReference>
<evidence type="ECO:0000256" key="1">
    <source>
        <dbReference type="ARBA" id="ARBA00007484"/>
    </source>
</evidence>
<keyword evidence="12 13" id="KW-0742">SOS response</keyword>
<dbReference type="GO" id="GO:0004252">
    <property type="term" value="F:serine-type endopeptidase activity"/>
    <property type="evidence" value="ECO:0007669"/>
    <property type="project" value="UniProtKB-UniRule"/>
</dbReference>
<evidence type="ECO:0000256" key="13">
    <source>
        <dbReference type="HAMAP-Rule" id="MF_00015"/>
    </source>
</evidence>
<dbReference type="NCBIfam" id="TIGR00498">
    <property type="entry name" value="lexA"/>
    <property type="match status" value="1"/>
</dbReference>
<dbReference type="Pfam" id="PF00717">
    <property type="entry name" value="Peptidase_S24"/>
    <property type="match status" value="1"/>
</dbReference>
<gene>
    <name evidence="13" type="primary">lexA</name>
    <name evidence="18" type="ORF">FHR34_004639</name>
</gene>
<dbReference type="CDD" id="cd06529">
    <property type="entry name" value="S24_LexA-like"/>
    <property type="match status" value="1"/>
</dbReference>
<sequence>MSTVQTSSTSSTAVSSASSTFQTPVTTVADSRGIPAQDRTQHLLGRTAAERPNADQQSLDQSMDRSDSQRPGPVPGYLPDQSVEHASVQDVPLGLPNGQLRSLPGRPPGIRTDEAGLTERQRRVIDVIRDSVQRRGYPPSMREIGQAVGLSSTSSVAHQLMALERKGFLRRDPHRPRAYEVRGVEVTRPNTAEAAGRPSTSYVPLVGRIAAGGPILAEQTVEDVFPLPRQLVGEGELFALTVRGDSMIEAAICDGDWVTVRRQPVAENGDIVAAMIDGEATVKRLKREDGRIWLMPHNPAYEPIPGDNATILGKVVAVLRRL</sequence>
<dbReference type="EMBL" id="JACHJV010000001">
    <property type="protein sequence ID" value="MBB4925646.1"/>
    <property type="molecule type" value="Genomic_DNA"/>
</dbReference>
<evidence type="ECO:0000256" key="6">
    <source>
        <dbReference type="ARBA" id="ARBA00022801"/>
    </source>
</evidence>
<dbReference type="GO" id="GO:0006260">
    <property type="term" value="P:DNA replication"/>
    <property type="evidence" value="ECO:0007669"/>
    <property type="project" value="UniProtKB-UniRule"/>
</dbReference>
<keyword evidence="4 13" id="KW-0235">DNA replication</keyword>
<evidence type="ECO:0000256" key="4">
    <source>
        <dbReference type="ARBA" id="ARBA00022705"/>
    </source>
</evidence>
<evidence type="ECO:0000256" key="15">
    <source>
        <dbReference type="SAM" id="MobiDB-lite"/>
    </source>
</evidence>
<dbReference type="FunFam" id="2.10.109.10:FF:000001">
    <property type="entry name" value="LexA repressor"/>
    <property type="match status" value="1"/>
</dbReference>
<evidence type="ECO:0000256" key="3">
    <source>
        <dbReference type="ARBA" id="ARBA00022491"/>
    </source>
</evidence>
<keyword evidence="6 13" id="KW-0378">Hydrolase</keyword>
<evidence type="ECO:0000256" key="14">
    <source>
        <dbReference type="RuleBase" id="RU003991"/>
    </source>
</evidence>
<name>A0A7W7R680_KITKI</name>
<dbReference type="EC" id="3.4.21.88" evidence="13"/>
<dbReference type="InterPro" id="IPR036388">
    <property type="entry name" value="WH-like_DNA-bd_sf"/>
</dbReference>
<dbReference type="InterPro" id="IPR036390">
    <property type="entry name" value="WH_DNA-bd_sf"/>
</dbReference>
<evidence type="ECO:0000256" key="5">
    <source>
        <dbReference type="ARBA" id="ARBA00022763"/>
    </source>
</evidence>
<organism evidence="18 19">
    <name type="scientific">Kitasatospora kifunensis</name>
    <name type="common">Streptomyces kifunensis</name>
    <dbReference type="NCBI Taxonomy" id="58351"/>
    <lineage>
        <taxon>Bacteria</taxon>
        <taxon>Bacillati</taxon>
        <taxon>Actinomycetota</taxon>
        <taxon>Actinomycetes</taxon>
        <taxon>Kitasatosporales</taxon>
        <taxon>Streptomycetaceae</taxon>
        <taxon>Kitasatospora</taxon>
    </lineage>
</organism>
<comment type="catalytic activity">
    <reaction evidence="13">
        <text>Hydrolysis of Ala-|-Gly bond in repressor LexA.</text>
        <dbReference type="EC" id="3.4.21.88"/>
    </reaction>
</comment>
<dbReference type="InterPro" id="IPR006200">
    <property type="entry name" value="LexA"/>
</dbReference>
<feature type="domain" description="Peptidase S24/S26A/S26B/S26C" evidence="16">
    <location>
        <begin position="204"/>
        <end position="316"/>
    </location>
</feature>
<keyword evidence="7 13" id="KW-0068">Autocatalytic cleavage</keyword>
<evidence type="ECO:0000313" key="18">
    <source>
        <dbReference type="EMBL" id="MBB4925646.1"/>
    </source>
</evidence>
<dbReference type="PANTHER" id="PTHR33516">
    <property type="entry name" value="LEXA REPRESSOR"/>
    <property type="match status" value="1"/>
</dbReference>
<protein>
    <recommendedName>
        <fullName evidence="13">LexA repressor</fullName>
        <ecNumber evidence="13">3.4.21.88</ecNumber>
    </recommendedName>
</protein>
<evidence type="ECO:0000259" key="16">
    <source>
        <dbReference type="Pfam" id="PF00717"/>
    </source>
</evidence>
<feature type="site" description="Cleavage; by autolysis" evidence="13">
    <location>
        <begin position="211"/>
        <end position="212"/>
    </location>
</feature>
<proteinExistence type="inferred from homology"/>
<evidence type="ECO:0000256" key="9">
    <source>
        <dbReference type="ARBA" id="ARBA00023125"/>
    </source>
</evidence>
<feature type="DNA-binding region" description="H-T-H motif" evidence="13">
    <location>
        <begin position="141"/>
        <end position="161"/>
    </location>
</feature>
<dbReference type="GO" id="GO:0006281">
    <property type="term" value="P:DNA repair"/>
    <property type="evidence" value="ECO:0007669"/>
    <property type="project" value="UniProtKB-UniRule"/>
</dbReference>
<comment type="caution">
    <text evidence="18">The sequence shown here is derived from an EMBL/GenBank/DDBJ whole genome shotgun (WGS) entry which is preliminary data.</text>
</comment>
<evidence type="ECO:0000256" key="10">
    <source>
        <dbReference type="ARBA" id="ARBA00023163"/>
    </source>
</evidence>
<dbReference type="InterPro" id="IPR039418">
    <property type="entry name" value="LexA-like"/>
</dbReference>
<comment type="subunit">
    <text evidence="2 13">Homodimer.</text>
</comment>
<dbReference type="InterPro" id="IPR050077">
    <property type="entry name" value="LexA_repressor"/>
</dbReference>
<dbReference type="GO" id="GO:0045892">
    <property type="term" value="P:negative regulation of DNA-templated transcription"/>
    <property type="evidence" value="ECO:0007669"/>
    <property type="project" value="UniProtKB-UniRule"/>
</dbReference>
<keyword evidence="19" id="KW-1185">Reference proteome</keyword>
<reference evidence="18 19" key="1">
    <citation type="submission" date="2020-08" db="EMBL/GenBank/DDBJ databases">
        <title>Sequencing the genomes of 1000 actinobacteria strains.</title>
        <authorList>
            <person name="Klenk H.-P."/>
        </authorList>
    </citation>
    <scope>NUCLEOTIDE SEQUENCE [LARGE SCALE GENOMIC DNA]</scope>
    <source>
        <strain evidence="18 19">DSM 41654</strain>
    </source>
</reference>
<dbReference type="PANTHER" id="PTHR33516:SF2">
    <property type="entry name" value="LEXA REPRESSOR-RELATED"/>
    <property type="match status" value="1"/>
</dbReference>
<feature type="domain" description="LexA repressor DNA-binding" evidence="17">
    <location>
        <begin position="116"/>
        <end position="178"/>
    </location>
</feature>
<evidence type="ECO:0000256" key="11">
    <source>
        <dbReference type="ARBA" id="ARBA00023204"/>
    </source>
</evidence>
<evidence type="ECO:0000259" key="17">
    <source>
        <dbReference type="Pfam" id="PF01726"/>
    </source>
</evidence>
<evidence type="ECO:0000256" key="12">
    <source>
        <dbReference type="ARBA" id="ARBA00023236"/>
    </source>
</evidence>
<dbReference type="HAMAP" id="MF_00015">
    <property type="entry name" value="LexA"/>
    <property type="match status" value="1"/>
</dbReference>
<feature type="compositionally biased region" description="Low complexity" evidence="15">
    <location>
        <begin position="1"/>
        <end position="23"/>
    </location>
</feature>
<keyword evidence="10 13" id="KW-0804">Transcription</keyword>
<dbReference type="Gene3D" id="2.10.109.10">
    <property type="entry name" value="Umud Fragment, subunit A"/>
    <property type="match status" value="1"/>
</dbReference>
<feature type="active site" description="For autocatalytic cleavage activity" evidence="13">
    <location>
        <position position="246"/>
    </location>
</feature>
<dbReference type="AlphaFoldDB" id="A0A7W7R680"/>
<accession>A0A7W7R680</accession>
<dbReference type="Pfam" id="PF01726">
    <property type="entry name" value="LexA_DNA_bind"/>
    <property type="match status" value="1"/>
</dbReference>
<keyword evidence="11 13" id="KW-0234">DNA repair</keyword>
<evidence type="ECO:0000256" key="7">
    <source>
        <dbReference type="ARBA" id="ARBA00022813"/>
    </source>
</evidence>
<keyword evidence="8 13" id="KW-0805">Transcription regulation</keyword>
<dbReference type="SUPFAM" id="SSF46785">
    <property type="entry name" value="Winged helix' DNA-binding domain"/>
    <property type="match status" value="1"/>
</dbReference>
<keyword evidence="3 13" id="KW-0678">Repressor</keyword>
<comment type="similarity">
    <text evidence="1 13 14">Belongs to the peptidase S24 family.</text>
</comment>
<dbReference type="InterPro" id="IPR006199">
    <property type="entry name" value="LexA_DNA-bd_dom"/>
</dbReference>
<dbReference type="Gene3D" id="1.10.10.10">
    <property type="entry name" value="Winged helix-like DNA-binding domain superfamily/Winged helix DNA-binding domain"/>
    <property type="match status" value="1"/>
</dbReference>
<evidence type="ECO:0000313" key="19">
    <source>
        <dbReference type="Proteomes" id="UP000540506"/>
    </source>
</evidence>
<dbReference type="InterPro" id="IPR015927">
    <property type="entry name" value="Peptidase_S24_S26A/B/C"/>
</dbReference>
<dbReference type="SUPFAM" id="SSF51306">
    <property type="entry name" value="LexA/Signal peptidase"/>
    <property type="match status" value="1"/>
</dbReference>
<dbReference type="GO" id="GO:0009432">
    <property type="term" value="P:SOS response"/>
    <property type="evidence" value="ECO:0007669"/>
    <property type="project" value="UniProtKB-UniRule"/>
</dbReference>